<dbReference type="Pfam" id="PF00582">
    <property type="entry name" value="Usp"/>
    <property type="match status" value="1"/>
</dbReference>
<dbReference type="RefSeq" id="WP_067860848.1">
    <property type="nucleotide sequence ID" value="NZ_CP011502.1"/>
</dbReference>
<dbReference type="Proteomes" id="UP000067689">
    <property type="component" value="Chromosome"/>
</dbReference>
<dbReference type="OrthoDB" id="5419113at2"/>
<proteinExistence type="inferred from homology"/>
<dbReference type="InterPro" id="IPR006016">
    <property type="entry name" value="UspA"/>
</dbReference>
<evidence type="ECO:0000313" key="3">
    <source>
        <dbReference type="EMBL" id="ALX06169.1"/>
    </source>
</evidence>
<sequence length="128" mass="13124">MTTIVAGYVPTPEGEAALAWALAQAQRDSARLTVVATPGADTAEAISEEQQIDALQARLAEAGVEGDVVHFRGAGGAADSILDHAKGDDVSLVVIGQRRRSPVGKLVLGSTSQRILLEADAPVVAVKA</sequence>
<dbReference type="AlphaFoldDB" id="A0A0U4BEH9"/>
<evidence type="ECO:0000259" key="2">
    <source>
        <dbReference type="Pfam" id="PF00582"/>
    </source>
</evidence>
<name>A0A0U4BEH9_9ACTN</name>
<dbReference type="EMBL" id="CP011502">
    <property type="protein sequence ID" value="ALX06169.1"/>
    <property type="molecule type" value="Genomic_DNA"/>
</dbReference>
<dbReference type="PANTHER" id="PTHR46268:SF6">
    <property type="entry name" value="UNIVERSAL STRESS PROTEIN UP12"/>
    <property type="match status" value="1"/>
</dbReference>
<dbReference type="SUPFAM" id="SSF52402">
    <property type="entry name" value="Adenine nucleotide alpha hydrolases-like"/>
    <property type="match status" value="1"/>
</dbReference>
<keyword evidence="4" id="KW-1185">Reference proteome</keyword>
<protein>
    <recommendedName>
        <fullName evidence="2">UspA domain-containing protein</fullName>
    </recommendedName>
</protein>
<dbReference type="Gene3D" id="3.40.50.620">
    <property type="entry name" value="HUPs"/>
    <property type="match status" value="1"/>
</dbReference>
<dbReference type="PATRIC" id="fig|2041.4.peg.3433"/>
<dbReference type="InterPro" id="IPR014729">
    <property type="entry name" value="Rossmann-like_a/b/a_fold"/>
</dbReference>
<dbReference type="CDD" id="cd00293">
    <property type="entry name" value="USP-like"/>
    <property type="match status" value="1"/>
</dbReference>
<dbReference type="KEGG" id="aer:AERYTH_16420"/>
<gene>
    <name evidence="3" type="ORF">AERYTH_16420</name>
</gene>
<dbReference type="STRING" id="2041.AERYTH_16420"/>
<evidence type="ECO:0000256" key="1">
    <source>
        <dbReference type="ARBA" id="ARBA00008791"/>
    </source>
</evidence>
<dbReference type="PANTHER" id="PTHR46268">
    <property type="entry name" value="STRESS RESPONSE PROTEIN NHAX"/>
    <property type="match status" value="1"/>
</dbReference>
<accession>A0A0U4BEH9</accession>
<feature type="domain" description="UspA" evidence="2">
    <location>
        <begin position="2"/>
        <end position="127"/>
    </location>
</feature>
<comment type="similarity">
    <text evidence="1">Belongs to the universal stress protein A family.</text>
</comment>
<evidence type="ECO:0000313" key="4">
    <source>
        <dbReference type="Proteomes" id="UP000067689"/>
    </source>
</evidence>
<organism evidence="3 4">
    <name type="scientific">Aeromicrobium erythreum</name>
    <dbReference type="NCBI Taxonomy" id="2041"/>
    <lineage>
        <taxon>Bacteria</taxon>
        <taxon>Bacillati</taxon>
        <taxon>Actinomycetota</taxon>
        <taxon>Actinomycetes</taxon>
        <taxon>Propionibacteriales</taxon>
        <taxon>Nocardioidaceae</taxon>
        <taxon>Aeromicrobium</taxon>
    </lineage>
</organism>
<reference evidence="3 4" key="1">
    <citation type="journal article" date="1991" name="Int. J. Syst. Bacteriol.">
        <title>Description of the erythromycin-producing bacterium Arthrobacter sp. strain NRRL B-3381 as Aeromicrobium erythreum gen. nov., sp. nov.</title>
        <authorList>
            <person name="Miller E.S."/>
            <person name="Woese C.R."/>
            <person name="Brenner S."/>
        </authorList>
    </citation>
    <scope>NUCLEOTIDE SEQUENCE [LARGE SCALE GENOMIC DNA]</scope>
    <source>
        <strain evidence="3 4">AR18</strain>
    </source>
</reference>